<dbReference type="Proteomes" id="UP000887565">
    <property type="component" value="Unplaced"/>
</dbReference>
<proteinExistence type="inferred from homology"/>
<comment type="subcellular location">
    <subcellularLocation>
        <location evidence="1">Cytoplasm</location>
        <location evidence="1">Myofibril</location>
    </subcellularLocation>
</comment>
<evidence type="ECO:0000256" key="2">
    <source>
        <dbReference type="ARBA" id="ARBA00008447"/>
    </source>
</evidence>
<feature type="domain" description="Myosin tail" evidence="10">
    <location>
        <begin position="331"/>
        <end position="501"/>
    </location>
</feature>
<dbReference type="PANTHER" id="PTHR46349:SF7">
    <property type="entry name" value="MYOSIN TAIL DOMAIN-CONTAINING PROTEIN"/>
    <property type="match status" value="1"/>
</dbReference>
<feature type="coiled-coil region" evidence="9">
    <location>
        <begin position="192"/>
        <end position="303"/>
    </location>
</feature>
<dbReference type="InterPro" id="IPR002928">
    <property type="entry name" value="Myosin_tail"/>
</dbReference>
<dbReference type="SUPFAM" id="SSF90257">
    <property type="entry name" value="Myosin rod fragments"/>
    <property type="match status" value="1"/>
</dbReference>
<evidence type="ECO:0000256" key="8">
    <source>
        <dbReference type="ARBA" id="ARBA00023179"/>
    </source>
</evidence>
<keyword evidence="5 9" id="KW-0175">Coiled coil</keyword>
<dbReference type="GO" id="GO:0016459">
    <property type="term" value="C:myosin complex"/>
    <property type="evidence" value="ECO:0007669"/>
    <property type="project" value="UniProtKB-KW"/>
</dbReference>
<evidence type="ECO:0000256" key="3">
    <source>
        <dbReference type="ARBA" id="ARBA00022433"/>
    </source>
</evidence>
<keyword evidence="11" id="KW-1185">Reference proteome</keyword>
<evidence type="ECO:0000256" key="1">
    <source>
        <dbReference type="ARBA" id="ARBA00004657"/>
    </source>
</evidence>
<evidence type="ECO:0000313" key="11">
    <source>
        <dbReference type="Proteomes" id="UP000887565"/>
    </source>
</evidence>
<keyword evidence="4" id="KW-0963">Cytoplasm</keyword>
<dbReference type="OMA" id="NDETSHW"/>
<name>A0A915I508_ROMCU</name>
<feature type="coiled-coil region" evidence="9">
    <location>
        <begin position="20"/>
        <end position="153"/>
    </location>
</feature>
<dbReference type="WBParaSite" id="nRc.2.0.1.t08841-RA">
    <property type="protein sequence ID" value="nRc.2.0.1.t08841-RA"/>
    <property type="gene ID" value="nRc.2.0.1.g08841"/>
</dbReference>
<dbReference type="PANTHER" id="PTHR46349">
    <property type="entry name" value="CINGULIN-LIKE PROTEIN 1-RELATED"/>
    <property type="match status" value="1"/>
</dbReference>
<evidence type="ECO:0000256" key="6">
    <source>
        <dbReference type="ARBA" id="ARBA00023123"/>
    </source>
</evidence>
<dbReference type="GO" id="GO:0030016">
    <property type="term" value="C:myofibril"/>
    <property type="evidence" value="ECO:0007669"/>
    <property type="project" value="UniProtKB-SubCell"/>
</dbReference>
<evidence type="ECO:0000256" key="7">
    <source>
        <dbReference type="ARBA" id="ARBA00023175"/>
    </source>
</evidence>
<reference evidence="12" key="1">
    <citation type="submission" date="2022-11" db="UniProtKB">
        <authorList>
            <consortium name="WormBaseParasite"/>
        </authorList>
    </citation>
    <scope>IDENTIFICATION</scope>
</reference>
<evidence type="ECO:0000256" key="5">
    <source>
        <dbReference type="ARBA" id="ARBA00023054"/>
    </source>
</evidence>
<organism evidence="11 12">
    <name type="scientific">Romanomermis culicivorax</name>
    <name type="common">Nematode worm</name>
    <dbReference type="NCBI Taxonomy" id="13658"/>
    <lineage>
        <taxon>Eukaryota</taxon>
        <taxon>Metazoa</taxon>
        <taxon>Ecdysozoa</taxon>
        <taxon>Nematoda</taxon>
        <taxon>Enoplea</taxon>
        <taxon>Dorylaimia</taxon>
        <taxon>Mermithida</taxon>
        <taxon>Mermithoidea</taxon>
        <taxon>Mermithidae</taxon>
        <taxon>Romanomermis</taxon>
    </lineage>
</organism>
<dbReference type="Pfam" id="PF01576">
    <property type="entry name" value="Myosin_tail_1"/>
    <property type="match status" value="3"/>
</dbReference>
<protein>
    <submittedName>
        <fullName evidence="12">Myosin tail domain-containing protein</fullName>
    </submittedName>
</protein>
<comment type="similarity">
    <text evidence="2">Belongs to the paramyosin family.</text>
</comment>
<feature type="domain" description="Myosin tail" evidence="10">
    <location>
        <begin position="26"/>
        <end position="152"/>
    </location>
</feature>
<keyword evidence="6" id="KW-0518">Myosin</keyword>
<keyword evidence="7" id="KW-0505">Motor protein</keyword>
<keyword evidence="8" id="KW-0514">Muscle protein</keyword>
<dbReference type="Gene3D" id="6.10.250.2420">
    <property type="match status" value="1"/>
</dbReference>
<dbReference type="GO" id="GO:0005923">
    <property type="term" value="C:bicellular tight junction"/>
    <property type="evidence" value="ECO:0007669"/>
    <property type="project" value="TreeGrafter"/>
</dbReference>
<evidence type="ECO:0000313" key="12">
    <source>
        <dbReference type="WBParaSite" id="nRc.2.0.1.t08841-RA"/>
    </source>
</evidence>
<accession>A0A915I508</accession>
<evidence type="ECO:0000259" key="10">
    <source>
        <dbReference type="Pfam" id="PF01576"/>
    </source>
</evidence>
<feature type="coiled-coil region" evidence="9">
    <location>
        <begin position="346"/>
        <end position="503"/>
    </location>
</feature>
<evidence type="ECO:0000256" key="9">
    <source>
        <dbReference type="SAM" id="Coils"/>
    </source>
</evidence>
<feature type="domain" description="Myosin tail" evidence="10">
    <location>
        <begin position="190"/>
        <end position="316"/>
    </location>
</feature>
<sequence>MNRLNDDNSWCYHNRRHYIKESLQIKAHELEKARRSLQTELDEVRMQVEELEDNLKLSEDARLRLEVNMQAMKIDFEKNLQIKEMELDGKKKSYLKQIKDLEVELDNERRSKLSFTNSRKKLEAQVQDLDEQLDLATRLKEDYIRQLKKANAMSCCKFLLSIAVLFVCKHIKKLLEDNTKEVFYSNPTTGQIKDLQRDSEEVKQSRDDLLSSLHELEKRLQITENAAQSAQDQLDITNTLRHQLESERDDLHNQLSSKWYAFSFSEEEKRRLEDRIRRLTEELEEELSNVELAHDKMRKAQAQVFTIFHCKLSEVRKRAVNLKHILQHTPFAEQLTSELAVERGISQKFEAERSVLERQNKELRTKIAELESSVKTRSKAQIAALEVKVSSLEEQLSSETADRQNSTRAVRKFEKRLNELQLQVSDEQRQMDAAKVETSFESGTLERACQRGRHLKQELDDAEEEKNALNAKVRKFQREMEDLAEANETLSKENQNLRTKLRRGADMTNSKVSGRSSAMNSLSSLAYNLNGRNGVGDKDYSSRADSIDALNCTDGSGSMSSSAIDETNRCIAVDIDRKSVDNSSGFAHIQASLPPVTVKLNLKYLNIVKSGINCHPAFPAPEEV</sequence>
<dbReference type="AlphaFoldDB" id="A0A915I508"/>
<evidence type="ECO:0000256" key="4">
    <source>
        <dbReference type="ARBA" id="ARBA00022490"/>
    </source>
</evidence>
<keyword evidence="3" id="KW-0787">Thick filament</keyword>
<dbReference type="GO" id="GO:0032982">
    <property type="term" value="C:myosin filament"/>
    <property type="evidence" value="ECO:0007669"/>
    <property type="project" value="UniProtKB-KW"/>
</dbReference>